<accession>A0A5R9GFZ6</accession>
<dbReference type="OrthoDB" id="9765625at2"/>
<organism evidence="2 3">
    <name type="scientific">Paenibacillus antri</name>
    <dbReference type="NCBI Taxonomy" id="2582848"/>
    <lineage>
        <taxon>Bacteria</taxon>
        <taxon>Bacillati</taxon>
        <taxon>Bacillota</taxon>
        <taxon>Bacilli</taxon>
        <taxon>Bacillales</taxon>
        <taxon>Paenibacillaceae</taxon>
        <taxon>Paenibacillus</taxon>
    </lineage>
</organism>
<dbReference type="Proteomes" id="UP000309676">
    <property type="component" value="Unassembled WGS sequence"/>
</dbReference>
<protein>
    <submittedName>
        <fullName evidence="2">LarC family nickel insertion protein</fullName>
    </submittedName>
</protein>
<proteinExistence type="predicted"/>
<dbReference type="RefSeq" id="WP_138192516.1">
    <property type="nucleotide sequence ID" value="NZ_VCIW01000002.1"/>
</dbReference>
<dbReference type="InterPro" id="IPR002822">
    <property type="entry name" value="Ni_insertion"/>
</dbReference>
<comment type="caution">
    <text evidence="2">The sequence shown here is derived from an EMBL/GenBank/DDBJ whole genome shotgun (WGS) entry which is preliminary data.</text>
</comment>
<name>A0A5R9GFZ6_9BACL</name>
<evidence type="ECO:0000256" key="1">
    <source>
        <dbReference type="ARBA" id="ARBA00022596"/>
    </source>
</evidence>
<dbReference type="PANTHER" id="PTHR36566">
    <property type="entry name" value="NICKEL INSERTION PROTEIN-RELATED"/>
    <property type="match status" value="1"/>
</dbReference>
<evidence type="ECO:0000313" key="3">
    <source>
        <dbReference type="Proteomes" id="UP000309676"/>
    </source>
</evidence>
<dbReference type="PANTHER" id="PTHR36566:SF1">
    <property type="entry name" value="PYRIDINIUM-3,5-BISTHIOCARBOXYLIC ACID MONONUCLEOTIDE NICKEL INSERTION PROTEIN"/>
    <property type="match status" value="1"/>
</dbReference>
<dbReference type="Gene3D" id="3.30.70.1380">
    <property type="entry name" value="Transcriptional regulatory protein pf0864 domain like"/>
    <property type="match status" value="1"/>
</dbReference>
<keyword evidence="1" id="KW-0533">Nickel</keyword>
<gene>
    <name evidence="2" type="ORF">FE782_03365</name>
</gene>
<dbReference type="AlphaFoldDB" id="A0A5R9GFZ6"/>
<sequence length="160" mass="17840">MFVGAHGEEHVDDGMVILQANLDDMNPEWTTYVAELLFAAGANDVYWIPIVMKRGRPGVMLNVLASREAAPRMEGIVFRETTTLGIRRIEASVHRLGRRMVAVDTQWGPVTVKVGYAGGEAVQYAPEYRECAAIAEREGMPLKAVYDEVRRAYQEKADRG</sequence>
<dbReference type="Gene3D" id="3.10.20.300">
    <property type="entry name" value="mk0293 like domain"/>
    <property type="match status" value="1"/>
</dbReference>
<reference evidence="2 3" key="1">
    <citation type="submission" date="2019-05" db="EMBL/GenBank/DDBJ databases">
        <authorList>
            <person name="Narsing Rao M.P."/>
            <person name="Li W.J."/>
        </authorList>
    </citation>
    <scope>NUCLEOTIDE SEQUENCE [LARGE SCALE GENOMIC DNA]</scope>
    <source>
        <strain evidence="2 3">SYSU_K30003</strain>
    </source>
</reference>
<keyword evidence="3" id="KW-1185">Reference proteome</keyword>
<dbReference type="Pfam" id="PF01969">
    <property type="entry name" value="Ni_insertion"/>
    <property type="match status" value="1"/>
</dbReference>
<evidence type="ECO:0000313" key="2">
    <source>
        <dbReference type="EMBL" id="TLS53326.1"/>
    </source>
</evidence>
<dbReference type="EMBL" id="VCIW01000002">
    <property type="protein sequence ID" value="TLS53326.1"/>
    <property type="molecule type" value="Genomic_DNA"/>
</dbReference>